<gene>
    <name evidence="2" type="ORF">GWI33_018517</name>
</gene>
<feature type="compositionally biased region" description="Gly residues" evidence="1">
    <location>
        <begin position="62"/>
        <end position="84"/>
    </location>
</feature>
<protein>
    <submittedName>
        <fullName evidence="2">Uncharacterized protein</fullName>
    </submittedName>
</protein>
<accession>A0A834HVU8</accession>
<evidence type="ECO:0000313" key="2">
    <source>
        <dbReference type="EMBL" id="KAF7268368.1"/>
    </source>
</evidence>
<keyword evidence="3" id="KW-1185">Reference proteome</keyword>
<reference evidence="2" key="1">
    <citation type="submission" date="2020-08" db="EMBL/GenBank/DDBJ databases">
        <title>Genome sequencing and assembly of the red palm weevil Rhynchophorus ferrugineus.</title>
        <authorList>
            <person name="Dias G.B."/>
            <person name="Bergman C.M."/>
            <person name="Manee M."/>
        </authorList>
    </citation>
    <scope>NUCLEOTIDE SEQUENCE</scope>
    <source>
        <strain evidence="2">AA-2017</strain>
        <tissue evidence="2">Whole larva</tissue>
    </source>
</reference>
<dbReference type="Proteomes" id="UP000625711">
    <property type="component" value="Unassembled WGS sequence"/>
</dbReference>
<name>A0A834HVU8_RHYFE</name>
<organism evidence="2 3">
    <name type="scientific">Rhynchophorus ferrugineus</name>
    <name type="common">Red palm weevil</name>
    <name type="synonym">Curculio ferrugineus</name>
    <dbReference type="NCBI Taxonomy" id="354439"/>
    <lineage>
        <taxon>Eukaryota</taxon>
        <taxon>Metazoa</taxon>
        <taxon>Ecdysozoa</taxon>
        <taxon>Arthropoda</taxon>
        <taxon>Hexapoda</taxon>
        <taxon>Insecta</taxon>
        <taxon>Pterygota</taxon>
        <taxon>Neoptera</taxon>
        <taxon>Endopterygota</taxon>
        <taxon>Coleoptera</taxon>
        <taxon>Polyphaga</taxon>
        <taxon>Cucujiformia</taxon>
        <taxon>Curculionidae</taxon>
        <taxon>Dryophthorinae</taxon>
        <taxon>Rhynchophorus</taxon>
    </lineage>
</organism>
<dbReference type="EMBL" id="JAACXV010014331">
    <property type="protein sequence ID" value="KAF7268368.1"/>
    <property type="molecule type" value="Genomic_DNA"/>
</dbReference>
<sequence length="117" mass="12056">MKGVEAGVTNEEGGGGVERGRVGSCRSSMNGPMHLNKALRRIIRKSDRSGKLPGQEEENGVGTRGAGRAAGSGEVAGGQVGGNGVKFHDKTTVPFGDFPRVVSIEKCSDSGQEKGDD</sequence>
<dbReference type="AlphaFoldDB" id="A0A834HVU8"/>
<feature type="compositionally biased region" description="Low complexity" evidence="1">
    <location>
        <begin position="1"/>
        <end position="11"/>
    </location>
</feature>
<evidence type="ECO:0000313" key="3">
    <source>
        <dbReference type="Proteomes" id="UP000625711"/>
    </source>
</evidence>
<proteinExistence type="predicted"/>
<feature type="region of interest" description="Disordered" evidence="1">
    <location>
        <begin position="1"/>
        <end position="85"/>
    </location>
</feature>
<evidence type="ECO:0000256" key="1">
    <source>
        <dbReference type="SAM" id="MobiDB-lite"/>
    </source>
</evidence>
<comment type="caution">
    <text evidence="2">The sequence shown here is derived from an EMBL/GenBank/DDBJ whole genome shotgun (WGS) entry which is preliminary data.</text>
</comment>